<dbReference type="PIRSF" id="PIRSF029033">
    <property type="entry name" value="UCP029033"/>
    <property type="match status" value="1"/>
</dbReference>
<evidence type="ECO:0000256" key="1">
    <source>
        <dbReference type="SAM" id="MobiDB-lite"/>
    </source>
</evidence>
<name>A0ABX7K8D4_9SPHN</name>
<dbReference type="Gene3D" id="3.30.70.2970">
    <property type="entry name" value="Protein of unknown function (DUF541), domain 2"/>
    <property type="match status" value="1"/>
</dbReference>
<reference evidence="3 4" key="1">
    <citation type="submission" date="2020-09" db="EMBL/GenBank/DDBJ databases">
        <title>Complete genome sequence of altererythrobacter flavus SS-21NJ, isolated from Dongying oil sludge in Shandong province.</title>
        <authorList>
            <person name="Sun S."/>
            <person name="Zhang Z."/>
        </authorList>
    </citation>
    <scope>NUCLEOTIDE SEQUENCE [LARGE SCALE GENOMIC DNA]</scope>
    <source>
        <strain evidence="3 4">SS-21NJ</strain>
    </source>
</reference>
<gene>
    <name evidence="3" type="ORF">IDJ81_08565</name>
</gene>
<feature type="compositionally biased region" description="Polar residues" evidence="1">
    <location>
        <begin position="233"/>
        <end position="242"/>
    </location>
</feature>
<keyword evidence="2" id="KW-0472">Membrane</keyword>
<dbReference type="Pfam" id="PF04402">
    <property type="entry name" value="SIMPL"/>
    <property type="match status" value="1"/>
</dbReference>
<evidence type="ECO:0000256" key="2">
    <source>
        <dbReference type="SAM" id="Phobius"/>
    </source>
</evidence>
<keyword evidence="2" id="KW-0812">Transmembrane</keyword>
<feature type="transmembrane region" description="Helical" evidence="2">
    <location>
        <begin position="17"/>
        <end position="39"/>
    </location>
</feature>
<evidence type="ECO:0000313" key="4">
    <source>
        <dbReference type="Proteomes" id="UP000663637"/>
    </source>
</evidence>
<evidence type="ECO:0000313" key="3">
    <source>
        <dbReference type="EMBL" id="QSB43451.1"/>
    </source>
</evidence>
<keyword evidence="4" id="KW-1185">Reference proteome</keyword>
<dbReference type="InterPro" id="IPR007497">
    <property type="entry name" value="SIMPL/DUF541"/>
</dbReference>
<dbReference type="InterPro" id="IPR016907">
    <property type="entry name" value="UCP029033"/>
</dbReference>
<accession>A0ABX7K8D4</accession>
<dbReference type="RefSeq" id="WP_102154475.1">
    <property type="nucleotide sequence ID" value="NZ_CP061510.1"/>
</dbReference>
<sequence length="256" mass="27438">MATSNGFLSAIANNNRIALLCASVVLAGGITIGSVSLANGMVAMKRADREVTVRGVAQRNVTANRASWSVNYSEAAYDLSEALSAVDRDSVTIRKYLAKQGFEDAMTKPSSANISVTDEYRDGKYTGRKVYTVRRTISFTTSKVAQVQAVQANKDELAQGGLVVDDVNASYEYTELDKVKPEMIAEATKDARRAAEKFANDSGSSVGGIKSATQGYFSVSSREAPSGDEEYGSSGQTASSPDQRVRVVTTIDYYLD</sequence>
<dbReference type="Gene3D" id="3.30.110.170">
    <property type="entry name" value="Protein of unknown function (DUF541), domain 1"/>
    <property type="match status" value="1"/>
</dbReference>
<dbReference type="PANTHER" id="PTHR34387">
    <property type="entry name" value="SLR1258 PROTEIN"/>
    <property type="match status" value="1"/>
</dbReference>
<protein>
    <submittedName>
        <fullName evidence="3">SIMPL domain-containing protein</fullName>
    </submittedName>
</protein>
<proteinExistence type="predicted"/>
<organism evidence="3 4">
    <name type="scientific">Tsuneonella flava</name>
    <dbReference type="NCBI Taxonomy" id="2055955"/>
    <lineage>
        <taxon>Bacteria</taxon>
        <taxon>Pseudomonadati</taxon>
        <taxon>Pseudomonadota</taxon>
        <taxon>Alphaproteobacteria</taxon>
        <taxon>Sphingomonadales</taxon>
        <taxon>Erythrobacteraceae</taxon>
        <taxon>Tsuneonella</taxon>
    </lineage>
</organism>
<dbReference type="InterPro" id="IPR052022">
    <property type="entry name" value="26kDa_periplasmic_antigen"/>
</dbReference>
<feature type="region of interest" description="Disordered" evidence="1">
    <location>
        <begin position="217"/>
        <end position="243"/>
    </location>
</feature>
<keyword evidence="2" id="KW-1133">Transmembrane helix</keyword>
<dbReference type="EMBL" id="CP061510">
    <property type="protein sequence ID" value="QSB43451.1"/>
    <property type="molecule type" value="Genomic_DNA"/>
</dbReference>
<dbReference type="Proteomes" id="UP000663637">
    <property type="component" value="Chromosome"/>
</dbReference>
<dbReference type="PANTHER" id="PTHR34387:SF2">
    <property type="entry name" value="SLR1258 PROTEIN"/>
    <property type="match status" value="1"/>
</dbReference>